<accession>A0A9Q1E746</accession>
<dbReference type="AlphaFoldDB" id="A0A9Q1E746"/>
<dbReference type="Gene3D" id="1.20.5.170">
    <property type="match status" value="1"/>
</dbReference>
<sequence>MLGRHQAHLEMVTHHIQTLSSSVADLTIVLRNSAQTITSSDLDHLEEYINECHDRICIMNSKASSTPYSKRQRPDSLSSTVLHREFQALRHSLEFSQEQIDTLAKDNKSLQHSINTLTTQLTSITADNKAMKQTILDLQARSMRNNLVFTSIPKQTADDPEKTVKEFMTKPLKLPMETVNNITFHHVHCLGPKNTINNTTANNRELRTL</sequence>
<dbReference type="OrthoDB" id="8910777at2759"/>
<protein>
    <submittedName>
        <fullName evidence="1">Uncharacterized protein</fullName>
    </submittedName>
</protein>
<proteinExistence type="predicted"/>
<reference evidence="1" key="1">
    <citation type="journal article" date="2023" name="Science">
        <title>Genome structures resolve the early diversification of teleost fishes.</title>
        <authorList>
            <person name="Parey E."/>
            <person name="Louis A."/>
            <person name="Montfort J."/>
            <person name="Bouchez O."/>
            <person name="Roques C."/>
            <person name="Iampietro C."/>
            <person name="Lluch J."/>
            <person name="Castinel A."/>
            <person name="Donnadieu C."/>
            <person name="Desvignes T."/>
            <person name="Floi Bucao C."/>
            <person name="Jouanno E."/>
            <person name="Wen M."/>
            <person name="Mejri S."/>
            <person name="Dirks R."/>
            <person name="Jansen H."/>
            <person name="Henkel C."/>
            <person name="Chen W.J."/>
            <person name="Zahm M."/>
            <person name="Cabau C."/>
            <person name="Klopp C."/>
            <person name="Thompson A.W."/>
            <person name="Robinson-Rechavi M."/>
            <person name="Braasch I."/>
            <person name="Lecointre G."/>
            <person name="Bobe J."/>
            <person name="Postlethwait J.H."/>
            <person name="Berthelot C."/>
            <person name="Roest Crollius H."/>
            <person name="Guiguen Y."/>
        </authorList>
    </citation>
    <scope>NUCLEOTIDE SEQUENCE</scope>
    <source>
        <strain evidence="1">WJC10195</strain>
    </source>
</reference>
<name>A0A9Q1E746_SYNKA</name>
<evidence type="ECO:0000313" key="1">
    <source>
        <dbReference type="EMBL" id="KAJ8333483.1"/>
    </source>
</evidence>
<dbReference type="Proteomes" id="UP001152622">
    <property type="component" value="Chromosome 23"/>
</dbReference>
<gene>
    <name evidence="1" type="ORF">SKAU_G00414910</name>
</gene>
<comment type="caution">
    <text evidence="1">The sequence shown here is derived from an EMBL/GenBank/DDBJ whole genome shotgun (WGS) entry which is preliminary data.</text>
</comment>
<keyword evidence="2" id="KW-1185">Reference proteome</keyword>
<organism evidence="1 2">
    <name type="scientific">Synaphobranchus kaupii</name>
    <name type="common">Kaup's arrowtooth eel</name>
    <dbReference type="NCBI Taxonomy" id="118154"/>
    <lineage>
        <taxon>Eukaryota</taxon>
        <taxon>Metazoa</taxon>
        <taxon>Chordata</taxon>
        <taxon>Craniata</taxon>
        <taxon>Vertebrata</taxon>
        <taxon>Euteleostomi</taxon>
        <taxon>Actinopterygii</taxon>
        <taxon>Neopterygii</taxon>
        <taxon>Teleostei</taxon>
        <taxon>Anguilliformes</taxon>
        <taxon>Synaphobranchidae</taxon>
        <taxon>Synaphobranchus</taxon>
    </lineage>
</organism>
<evidence type="ECO:0000313" key="2">
    <source>
        <dbReference type="Proteomes" id="UP001152622"/>
    </source>
</evidence>
<dbReference type="EMBL" id="JAINUF010000023">
    <property type="protein sequence ID" value="KAJ8333483.1"/>
    <property type="molecule type" value="Genomic_DNA"/>
</dbReference>